<evidence type="ECO:0000313" key="2">
    <source>
        <dbReference type="EMBL" id="KAK3222740.1"/>
    </source>
</evidence>
<organism evidence="2 3">
    <name type="scientific">Dipteronia sinensis</name>
    <dbReference type="NCBI Taxonomy" id="43782"/>
    <lineage>
        <taxon>Eukaryota</taxon>
        <taxon>Viridiplantae</taxon>
        <taxon>Streptophyta</taxon>
        <taxon>Embryophyta</taxon>
        <taxon>Tracheophyta</taxon>
        <taxon>Spermatophyta</taxon>
        <taxon>Magnoliopsida</taxon>
        <taxon>eudicotyledons</taxon>
        <taxon>Gunneridae</taxon>
        <taxon>Pentapetalae</taxon>
        <taxon>rosids</taxon>
        <taxon>malvids</taxon>
        <taxon>Sapindales</taxon>
        <taxon>Sapindaceae</taxon>
        <taxon>Hippocastanoideae</taxon>
        <taxon>Acereae</taxon>
        <taxon>Dipteronia</taxon>
    </lineage>
</organism>
<sequence>MKVIEIGAALGFDFHGKEDLAAEEIKESKLNCFDSRVIKSLGGSLLTKAVGVEARGLGGGIITLWNEVYFEVKACILNDRCIIMSGVITKLQKSIMFCNVYVANVKKDKLELWKFILNAQVSLLGPWVIEGDFNTVLVPSERKGGAKAAKLFLKARLKEKIPHDKHAKSLEAEMESNFMGKLAQERNGAMVKDLNRTFIALIPKSRCPESLKEYMSISLLGCLYKVLANKLKLMMNSVIGPTQMAFLKGRQMVDSFVNAEDIIHYWKKNEVLARMGFGTKWQEWISWCNGSPSISVLVNVCPTKQFRLERGLCQGDQLSPFLFNLVVKVLSSMFFKAKDLGLIKGVGFGVSAIHITYLQFVDDKVLFIKPSLEYLLNAKRILRCFELASGLKTNFLKSCPIKVGKKIPSNEELANSFHRS</sequence>
<dbReference type="InterPro" id="IPR052343">
    <property type="entry name" value="Retrotransposon-Effector_Assoc"/>
</dbReference>
<dbReference type="SUPFAM" id="SSF56219">
    <property type="entry name" value="DNase I-like"/>
    <property type="match status" value="1"/>
</dbReference>
<dbReference type="Proteomes" id="UP001281410">
    <property type="component" value="Unassembled WGS sequence"/>
</dbReference>
<comment type="caution">
    <text evidence="2">The sequence shown here is derived from an EMBL/GenBank/DDBJ whole genome shotgun (WGS) entry which is preliminary data.</text>
</comment>
<gene>
    <name evidence="2" type="ORF">Dsin_009765</name>
</gene>
<evidence type="ECO:0000313" key="3">
    <source>
        <dbReference type="Proteomes" id="UP001281410"/>
    </source>
</evidence>
<evidence type="ECO:0000259" key="1">
    <source>
        <dbReference type="Pfam" id="PF00078"/>
    </source>
</evidence>
<accession>A0AAE0ARW8</accession>
<protein>
    <recommendedName>
        <fullName evidence="1">Reverse transcriptase domain-containing protein</fullName>
    </recommendedName>
</protein>
<feature type="domain" description="Reverse transcriptase" evidence="1">
    <location>
        <begin position="212"/>
        <end position="398"/>
    </location>
</feature>
<dbReference type="SUPFAM" id="SSF56672">
    <property type="entry name" value="DNA/RNA polymerases"/>
    <property type="match status" value="1"/>
</dbReference>
<dbReference type="EMBL" id="JANJYJ010000003">
    <property type="protein sequence ID" value="KAK3222740.1"/>
    <property type="molecule type" value="Genomic_DNA"/>
</dbReference>
<reference evidence="2" key="1">
    <citation type="journal article" date="2023" name="Plant J.">
        <title>Genome sequences and population genomics provide insights into the demographic history, inbreeding, and mutation load of two 'living fossil' tree species of Dipteronia.</title>
        <authorList>
            <person name="Feng Y."/>
            <person name="Comes H.P."/>
            <person name="Chen J."/>
            <person name="Zhu S."/>
            <person name="Lu R."/>
            <person name="Zhang X."/>
            <person name="Li P."/>
            <person name="Qiu J."/>
            <person name="Olsen K.M."/>
            <person name="Qiu Y."/>
        </authorList>
    </citation>
    <scope>NUCLEOTIDE SEQUENCE</scope>
    <source>
        <strain evidence="2">NBL</strain>
    </source>
</reference>
<dbReference type="AlphaFoldDB" id="A0AAE0ARW8"/>
<dbReference type="InterPro" id="IPR000477">
    <property type="entry name" value="RT_dom"/>
</dbReference>
<proteinExistence type="predicted"/>
<keyword evidence="3" id="KW-1185">Reference proteome</keyword>
<dbReference type="PANTHER" id="PTHR46890:SF50">
    <property type="entry name" value="RNA-DIRECTED DNA POLYMERASE, EUKARYOTA, REVERSE TRANSCRIPTASE ZINC-BINDING DOMAIN PROTEIN-RELATED"/>
    <property type="match status" value="1"/>
</dbReference>
<name>A0AAE0ARW8_9ROSI</name>
<dbReference type="Gene3D" id="3.60.10.10">
    <property type="entry name" value="Endonuclease/exonuclease/phosphatase"/>
    <property type="match status" value="1"/>
</dbReference>
<dbReference type="InterPro" id="IPR043502">
    <property type="entry name" value="DNA/RNA_pol_sf"/>
</dbReference>
<dbReference type="Pfam" id="PF00078">
    <property type="entry name" value="RVT_1"/>
    <property type="match status" value="1"/>
</dbReference>
<dbReference type="PANTHER" id="PTHR46890">
    <property type="entry name" value="NON-LTR RETROLELEMENT REVERSE TRANSCRIPTASE-LIKE PROTEIN-RELATED"/>
    <property type="match status" value="1"/>
</dbReference>
<dbReference type="InterPro" id="IPR036691">
    <property type="entry name" value="Endo/exonu/phosph_ase_sf"/>
</dbReference>